<dbReference type="Gene3D" id="3.30.429.10">
    <property type="entry name" value="Macrophage Migration Inhibitory Factor"/>
    <property type="match status" value="1"/>
</dbReference>
<dbReference type="AlphaFoldDB" id="A0A410MHZ6"/>
<name>A0A410MHZ6_9BACI</name>
<dbReference type="OrthoDB" id="9814215at2"/>
<dbReference type="PANTHER" id="PTHR37950">
    <property type="entry name" value="4-HYDROXYPHENYLACETATE CATABOLISM PROTEIN"/>
    <property type="match status" value="1"/>
</dbReference>
<dbReference type="InterPro" id="IPR004220">
    <property type="entry name" value="5-COMe_2-OHmuconate_Isoase"/>
</dbReference>
<organism evidence="1 2">
    <name type="scientific">Halobacillus litoralis</name>
    <dbReference type="NCBI Taxonomy" id="45668"/>
    <lineage>
        <taxon>Bacteria</taxon>
        <taxon>Bacillati</taxon>
        <taxon>Bacillota</taxon>
        <taxon>Bacilli</taxon>
        <taxon>Bacillales</taxon>
        <taxon>Bacillaceae</taxon>
        <taxon>Halobacillus</taxon>
    </lineage>
</organism>
<dbReference type="KEGG" id="hli:HLI_19740"/>
<proteinExistence type="predicted"/>
<gene>
    <name evidence="1" type="ORF">HLI_19740</name>
</gene>
<dbReference type="Proteomes" id="UP000287756">
    <property type="component" value="Chromosome"/>
</dbReference>
<sequence length="126" mass="14689">MPHIVVEYTDNLSSHINIKGLLEQINDAVMAEKDVFPIGGIRSRAYELMDYHVADGKENDAFVHLNLKIGKGRSDEEKKRVCERLFQVLQEYFSEYASEHYLALSLELNEFQHQTYKANNIHKRFS</sequence>
<accession>A0A410MHZ6</accession>
<dbReference type="InterPro" id="IPR014347">
    <property type="entry name" value="Tautomerase/MIF_sf"/>
</dbReference>
<protein>
    <submittedName>
        <fullName evidence="1">5-carboxymethyl-2-hydroxymuconate isomerase</fullName>
    </submittedName>
</protein>
<dbReference type="EMBL" id="CP026118">
    <property type="protein sequence ID" value="QAS54286.1"/>
    <property type="molecule type" value="Genomic_DNA"/>
</dbReference>
<dbReference type="GO" id="GO:0008704">
    <property type="term" value="F:5-carboxymethyl-2-hydroxymuconate delta-isomerase activity"/>
    <property type="evidence" value="ECO:0007669"/>
    <property type="project" value="InterPro"/>
</dbReference>
<reference evidence="1 2" key="1">
    <citation type="submission" date="2018-01" db="EMBL/GenBank/DDBJ databases">
        <title>The whole genome sequencing and assembly of Halobacillus litoralis ERB031 strain.</title>
        <authorList>
            <person name="Lee S.-J."/>
            <person name="Park M.-K."/>
            <person name="Kim J.-Y."/>
            <person name="Lee Y.-J."/>
            <person name="Yi H."/>
            <person name="Bahn Y.-S."/>
            <person name="Kim J.F."/>
            <person name="Lee D.-W."/>
        </authorList>
    </citation>
    <scope>NUCLEOTIDE SEQUENCE [LARGE SCALE GENOMIC DNA]</scope>
    <source>
        <strain evidence="1 2">ERB 031</strain>
    </source>
</reference>
<dbReference type="Pfam" id="PF02962">
    <property type="entry name" value="CHMI"/>
    <property type="match status" value="1"/>
</dbReference>
<dbReference type="CDD" id="cd00580">
    <property type="entry name" value="CHMI"/>
    <property type="match status" value="1"/>
</dbReference>
<dbReference type="SUPFAM" id="SSF55331">
    <property type="entry name" value="Tautomerase/MIF"/>
    <property type="match status" value="1"/>
</dbReference>
<evidence type="ECO:0000313" key="1">
    <source>
        <dbReference type="EMBL" id="QAS54286.1"/>
    </source>
</evidence>
<dbReference type="RefSeq" id="WP_128526553.1">
    <property type="nucleotide sequence ID" value="NZ_CANLVY010000005.1"/>
</dbReference>
<dbReference type="PANTHER" id="PTHR37950:SF1">
    <property type="entry name" value="4-HYDROXYPHENYLACETATE CATABOLISM PROTEIN"/>
    <property type="match status" value="1"/>
</dbReference>
<evidence type="ECO:0000313" key="2">
    <source>
        <dbReference type="Proteomes" id="UP000287756"/>
    </source>
</evidence>
<keyword evidence="1" id="KW-0413">Isomerase</keyword>